<sequence length="180" mass="20233">MAFEILTLGAIPQGELIKLAERMRSAEGYIRATEAKANHPIPDMVIGVSIFMDLSARRRYAHAGSMRMPSYEYHADQYERLSQSGYALQIALTPKAKHDLNGRSDALVFKALDFSGRQANVCAFSFRLTAPHGSPSPIGTWAMQGLWFESNQDYMLWQLSMPKAFPDPNFGQTRSIWQSN</sequence>
<name>A0A559TDZ5_9HYPH</name>
<dbReference type="Proteomes" id="UP000319824">
    <property type="component" value="Unassembled WGS sequence"/>
</dbReference>
<evidence type="ECO:0000313" key="2">
    <source>
        <dbReference type="Proteomes" id="UP000319824"/>
    </source>
</evidence>
<dbReference type="EMBL" id="VISO01000002">
    <property type="protein sequence ID" value="TVZ72823.1"/>
    <property type="molecule type" value="Genomic_DNA"/>
</dbReference>
<gene>
    <name evidence="1" type="ORF">BCL32_1010</name>
</gene>
<evidence type="ECO:0000313" key="1">
    <source>
        <dbReference type="EMBL" id="TVZ72823.1"/>
    </source>
</evidence>
<comment type="caution">
    <text evidence="1">The sequence shown here is derived from an EMBL/GenBank/DDBJ whole genome shotgun (WGS) entry which is preliminary data.</text>
</comment>
<reference evidence="1 2" key="1">
    <citation type="submission" date="2019-06" db="EMBL/GenBank/DDBJ databases">
        <title>Pac Bio to generate improved reference genome sequences for organisms with transposon mutant libraries (support for FEBA project).</title>
        <authorList>
            <person name="Blow M."/>
        </authorList>
    </citation>
    <scope>NUCLEOTIDE SEQUENCE [LARGE SCALE GENOMIC DNA]</scope>
    <source>
        <strain evidence="1 2">USDA 1844</strain>
    </source>
</reference>
<proteinExistence type="predicted"/>
<accession>A0A559TDZ5</accession>
<dbReference type="RefSeq" id="WP_022717918.1">
    <property type="nucleotide sequence ID" value="NZ_ATTQ01000019.1"/>
</dbReference>
<organism evidence="1 2">
    <name type="scientific">Rhizobium mongolense USDA 1844</name>
    <dbReference type="NCBI Taxonomy" id="1079460"/>
    <lineage>
        <taxon>Bacteria</taxon>
        <taxon>Pseudomonadati</taxon>
        <taxon>Pseudomonadota</taxon>
        <taxon>Alphaproteobacteria</taxon>
        <taxon>Hyphomicrobiales</taxon>
        <taxon>Rhizobiaceae</taxon>
        <taxon>Rhizobium/Agrobacterium group</taxon>
        <taxon>Rhizobium</taxon>
    </lineage>
</organism>
<dbReference type="AlphaFoldDB" id="A0A559TDZ5"/>
<protein>
    <submittedName>
        <fullName evidence="1">Uncharacterized protein</fullName>
    </submittedName>
</protein>